<feature type="transmembrane region" description="Helical" evidence="10">
    <location>
        <begin position="68"/>
        <end position="87"/>
    </location>
</feature>
<evidence type="ECO:0000313" key="12">
    <source>
        <dbReference type="EMBL" id="MBH3437228.1"/>
    </source>
</evidence>
<keyword evidence="5 10" id="KW-1133">Transmembrane helix</keyword>
<dbReference type="InterPro" id="IPR004090">
    <property type="entry name" value="Chemotax_Me-accpt_rcpt"/>
</dbReference>
<gene>
    <name evidence="12" type="ORF">I5Q09_00855</name>
</gene>
<dbReference type="PANTHER" id="PTHR32089:SF112">
    <property type="entry name" value="LYSOZYME-LIKE PROTEIN-RELATED"/>
    <property type="match status" value="1"/>
</dbReference>
<evidence type="ECO:0000256" key="2">
    <source>
        <dbReference type="ARBA" id="ARBA00022475"/>
    </source>
</evidence>
<evidence type="ECO:0000256" key="10">
    <source>
        <dbReference type="SAM" id="Phobius"/>
    </source>
</evidence>
<dbReference type="CDD" id="cd11386">
    <property type="entry name" value="MCP_signal"/>
    <property type="match status" value="1"/>
</dbReference>
<keyword evidence="2" id="KW-1003">Cell membrane</keyword>
<evidence type="ECO:0000256" key="5">
    <source>
        <dbReference type="ARBA" id="ARBA00022989"/>
    </source>
</evidence>
<keyword evidence="4 10" id="KW-0812">Transmembrane</keyword>
<dbReference type="PROSITE" id="PS50111">
    <property type="entry name" value="CHEMOTAXIS_TRANSDUC_2"/>
    <property type="match status" value="1"/>
</dbReference>
<dbReference type="PANTHER" id="PTHR32089">
    <property type="entry name" value="METHYL-ACCEPTING CHEMOTAXIS PROTEIN MCPB"/>
    <property type="match status" value="1"/>
</dbReference>
<keyword evidence="6 10" id="KW-0472">Membrane</keyword>
<dbReference type="EMBL" id="JADTXM010000001">
    <property type="protein sequence ID" value="MBH3437228.1"/>
    <property type="molecule type" value="Genomic_DNA"/>
</dbReference>
<dbReference type="InterPro" id="IPR004089">
    <property type="entry name" value="MCPsignal_dom"/>
</dbReference>
<comment type="similarity">
    <text evidence="8">Belongs to the methyl-accepting chemotaxis (MCP) protein family.</text>
</comment>
<dbReference type="Gene3D" id="1.10.287.950">
    <property type="entry name" value="Methyl-accepting chemotaxis protein"/>
    <property type="match status" value="1"/>
</dbReference>
<dbReference type="Proteomes" id="UP000638986">
    <property type="component" value="Unassembled WGS sequence"/>
</dbReference>
<feature type="domain" description="Methyl-accepting transducer" evidence="11">
    <location>
        <begin position="228"/>
        <end position="464"/>
    </location>
</feature>
<evidence type="ECO:0000256" key="7">
    <source>
        <dbReference type="ARBA" id="ARBA00023224"/>
    </source>
</evidence>
<comment type="subcellular location">
    <subcellularLocation>
        <location evidence="1">Cell membrane</location>
    </subcellularLocation>
</comment>
<feature type="transmembrane region" description="Helical" evidence="10">
    <location>
        <begin position="115"/>
        <end position="135"/>
    </location>
</feature>
<dbReference type="Pfam" id="PF00015">
    <property type="entry name" value="MCPsignal"/>
    <property type="match status" value="1"/>
</dbReference>
<dbReference type="PRINTS" id="PR00260">
    <property type="entry name" value="CHEMTRNSDUCR"/>
</dbReference>
<reference evidence="12 13" key="1">
    <citation type="submission" date="2020-11" db="EMBL/GenBank/DDBJ databases">
        <title>Enhanced detection system for hospital associated transmission using whole genome sequencing surveillance.</title>
        <authorList>
            <person name="Harrison L.H."/>
            <person name="Van Tyne D."/>
            <person name="Marsh J.W."/>
            <person name="Griffith M.P."/>
            <person name="Snyder D.J."/>
            <person name="Cooper V.S."/>
            <person name="Mustapha M."/>
        </authorList>
    </citation>
    <scope>NUCLEOTIDE SEQUENCE [LARGE SCALE GENOMIC DNA]</scope>
    <source>
        <strain evidence="12 13">PSB00013</strain>
    </source>
</reference>
<dbReference type="SMART" id="SM00283">
    <property type="entry name" value="MA"/>
    <property type="match status" value="1"/>
</dbReference>
<dbReference type="SUPFAM" id="SSF58104">
    <property type="entry name" value="Methyl-accepting chemotaxis protein (MCP) signaling domain"/>
    <property type="match status" value="1"/>
</dbReference>
<proteinExistence type="inferred from homology"/>
<evidence type="ECO:0000256" key="8">
    <source>
        <dbReference type="ARBA" id="ARBA00029447"/>
    </source>
</evidence>
<evidence type="ECO:0000256" key="1">
    <source>
        <dbReference type="ARBA" id="ARBA00004236"/>
    </source>
</evidence>
<feature type="transmembrane region" description="Helical" evidence="10">
    <location>
        <begin position="44"/>
        <end position="63"/>
    </location>
</feature>
<feature type="transmembrane region" description="Helical" evidence="10">
    <location>
        <begin position="20"/>
        <end position="38"/>
    </location>
</feature>
<protein>
    <submittedName>
        <fullName evidence="12">Methyl-accepting chemotaxis protein</fullName>
    </submittedName>
</protein>
<evidence type="ECO:0000256" key="4">
    <source>
        <dbReference type="ARBA" id="ARBA00022692"/>
    </source>
</evidence>
<evidence type="ECO:0000256" key="3">
    <source>
        <dbReference type="ARBA" id="ARBA00022481"/>
    </source>
</evidence>
<comment type="caution">
    <text evidence="12">The sequence shown here is derived from an EMBL/GenBank/DDBJ whole genome shotgun (WGS) entry which is preliminary data.</text>
</comment>
<evidence type="ECO:0000259" key="11">
    <source>
        <dbReference type="PROSITE" id="PS50111"/>
    </source>
</evidence>
<evidence type="ECO:0000256" key="9">
    <source>
        <dbReference type="PROSITE-ProRule" id="PRU00284"/>
    </source>
</evidence>
<keyword evidence="7 9" id="KW-0807">Transducer</keyword>
<keyword evidence="3" id="KW-0488">Methylation</keyword>
<feature type="transmembrane region" description="Helical" evidence="10">
    <location>
        <begin position="147"/>
        <end position="169"/>
    </location>
</feature>
<accession>A0ABS0MKG2</accession>
<name>A0ABS0MKG2_PSELU</name>
<organism evidence="12 13">
    <name type="scientific">Pseudomonas luteola</name>
    <dbReference type="NCBI Taxonomy" id="47886"/>
    <lineage>
        <taxon>Bacteria</taxon>
        <taxon>Pseudomonadati</taxon>
        <taxon>Pseudomonadota</taxon>
        <taxon>Gammaproteobacteria</taxon>
        <taxon>Pseudomonadales</taxon>
        <taxon>Pseudomonadaceae</taxon>
        <taxon>Pseudomonas</taxon>
    </lineage>
</organism>
<evidence type="ECO:0000313" key="13">
    <source>
        <dbReference type="Proteomes" id="UP000638986"/>
    </source>
</evidence>
<sequence length="502" mass="54871">MPVSESVYSLTTYYRKADKLMLAVVWVMFVYSLCLTYWEGSLTQALLVGGALAALPTVLYSVAPGSRLMRCTIAVVFMGFAALQIHLLRGMEEMHFGVFVLLAFLVYYRDWLPILIAAGVIAVHHVGFYAIQASGWDLHVIHRSETWGVIFLHAFYVVLESAILIYLSLHTRKQAVVSESLLLAVNYLTRHGQAVDLSYRISLKNELTDRFNRFLDSLDHTVGSVVSNSQGLSVAGEGMAKTTSHMREGSRIQHEQITKVSSAIDQMGATISEAADQAQQAAQVAGQATERAYKGSTDLNAMQKEFSLLAEHLEGTDEEMRALAAHSQQIGKVLEVIKAIAEQTNLLALNAAIEAARAGDQGRGFAVVADEVRALAQKTAASTSEIENIIGSLQMGSKSAVEAMQESRARAVRCASDVHKSAQSLQLISDDIRAINDINAQVAATSCHQVEVTGEVSKHLYSVRTITEKNALEAEGLEHESQRLKSLSEQFHQLSSVFKTSL</sequence>
<evidence type="ECO:0000256" key="6">
    <source>
        <dbReference type="ARBA" id="ARBA00023136"/>
    </source>
</evidence>